<comment type="similarity">
    <text evidence="3">Belongs to the ANP32 family.</text>
</comment>
<organism evidence="5 6">
    <name type="scientific">Abeliophyllum distichum</name>
    <dbReference type="NCBI Taxonomy" id="126358"/>
    <lineage>
        <taxon>Eukaryota</taxon>
        <taxon>Viridiplantae</taxon>
        <taxon>Streptophyta</taxon>
        <taxon>Embryophyta</taxon>
        <taxon>Tracheophyta</taxon>
        <taxon>Spermatophyta</taxon>
        <taxon>Magnoliopsida</taxon>
        <taxon>eudicotyledons</taxon>
        <taxon>Gunneridae</taxon>
        <taxon>Pentapetalae</taxon>
        <taxon>asterids</taxon>
        <taxon>lamiids</taxon>
        <taxon>Lamiales</taxon>
        <taxon>Oleaceae</taxon>
        <taxon>Forsythieae</taxon>
        <taxon>Abeliophyllum</taxon>
    </lineage>
</organism>
<accession>A0ABD1V2K2</accession>
<dbReference type="Pfam" id="PF14580">
    <property type="entry name" value="LRR_9"/>
    <property type="match status" value="1"/>
</dbReference>
<dbReference type="PROSITE" id="PS51450">
    <property type="entry name" value="LRR"/>
    <property type="match status" value="1"/>
</dbReference>
<dbReference type="EMBL" id="JBFOLK010000002">
    <property type="protein sequence ID" value="KAL2531535.1"/>
    <property type="molecule type" value="Genomic_DNA"/>
</dbReference>
<reference evidence="6" key="1">
    <citation type="submission" date="2024-07" db="EMBL/GenBank/DDBJ databases">
        <title>Two chromosome-level genome assemblies of Korean endemic species Abeliophyllum distichum and Forsythia ovata (Oleaceae).</title>
        <authorList>
            <person name="Jang H."/>
        </authorList>
    </citation>
    <scope>NUCLEOTIDE SEQUENCE [LARGE SCALE GENOMIC DNA]</scope>
</reference>
<evidence type="ECO:0000313" key="5">
    <source>
        <dbReference type="EMBL" id="KAL2531535.1"/>
    </source>
</evidence>
<dbReference type="Gene3D" id="3.80.10.10">
    <property type="entry name" value="Ribonuclease Inhibitor"/>
    <property type="match status" value="1"/>
</dbReference>
<dbReference type="PANTHER" id="PTHR11375:SF0">
    <property type="entry name" value="ACIDIC LEUCINE-RICH NUCLEAR PHOSPHOPROTEIN 32 FAMILY MEMBER A"/>
    <property type="match status" value="1"/>
</dbReference>
<gene>
    <name evidence="5" type="ORF">Adt_04886</name>
</gene>
<dbReference type="SUPFAM" id="SSF52058">
    <property type="entry name" value="L domain-like"/>
    <property type="match status" value="1"/>
</dbReference>
<name>A0ABD1V2K2_9LAMI</name>
<evidence type="ECO:0000256" key="2">
    <source>
        <dbReference type="ARBA" id="ARBA00022737"/>
    </source>
</evidence>
<dbReference type="InterPro" id="IPR045081">
    <property type="entry name" value="AN32"/>
</dbReference>
<dbReference type="FunFam" id="3.80.10.10:FF:000131">
    <property type="entry name" value="acidic leucine-rich nuclear phosphoprotein 32-related protein-like"/>
    <property type="match status" value="1"/>
</dbReference>
<dbReference type="InterPro" id="IPR032675">
    <property type="entry name" value="LRR_dom_sf"/>
</dbReference>
<evidence type="ECO:0000256" key="3">
    <source>
        <dbReference type="ARBA" id="ARBA00025777"/>
    </source>
</evidence>
<sequence length="192" mass="21528">MDEIWERAVETALDGENDVASVRTLTLDGAAKCVQGRLPPPSIFEKFCNLQHLSIANIGLSSLEHFPRLRNLQKLVLSDNRIAGGLEFLVEAGLEFLRDLDLSNNRISEINDLRPLAELKLVSLDLYECPVTRVKDYRSQAFGLIRSLKYLDKMDAEENERPESDDEEEDEDEEEDVSDAGSGEVEGEGSTE</sequence>
<evidence type="ECO:0000256" key="4">
    <source>
        <dbReference type="SAM" id="MobiDB-lite"/>
    </source>
</evidence>
<keyword evidence="1" id="KW-0433">Leucine-rich repeat</keyword>
<protein>
    <submittedName>
        <fullName evidence="5">Acidic leucine-rich nuclear phosphoprotein 32-related protein</fullName>
    </submittedName>
</protein>
<evidence type="ECO:0000313" key="6">
    <source>
        <dbReference type="Proteomes" id="UP001604336"/>
    </source>
</evidence>
<feature type="region of interest" description="Disordered" evidence="4">
    <location>
        <begin position="155"/>
        <end position="192"/>
    </location>
</feature>
<keyword evidence="2" id="KW-0677">Repeat</keyword>
<proteinExistence type="inferred from homology"/>
<dbReference type="Proteomes" id="UP001604336">
    <property type="component" value="Unassembled WGS sequence"/>
</dbReference>
<dbReference type="InterPro" id="IPR001611">
    <property type="entry name" value="Leu-rich_rpt"/>
</dbReference>
<keyword evidence="6" id="KW-1185">Reference proteome</keyword>
<comment type="caution">
    <text evidence="5">The sequence shown here is derived from an EMBL/GenBank/DDBJ whole genome shotgun (WGS) entry which is preliminary data.</text>
</comment>
<evidence type="ECO:0000256" key="1">
    <source>
        <dbReference type="ARBA" id="ARBA00022614"/>
    </source>
</evidence>
<dbReference type="PANTHER" id="PTHR11375">
    <property type="entry name" value="ACIDIC LEUCINE-RICH NUCLEAR PHOSPHOPROTEIN 32"/>
    <property type="match status" value="1"/>
</dbReference>
<dbReference type="AlphaFoldDB" id="A0ABD1V2K2"/>
<feature type="compositionally biased region" description="Acidic residues" evidence="4">
    <location>
        <begin position="163"/>
        <end position="178"/>
    </location>
</feature>